<dbReference type="RefSeq" id="WP_139346103.1">
    <property type="nucleotide sequence ID" value="NZ_JACHEJ010000014.1"/>
</dbReference>
<name>A0A7X0DED9_9HYPH</name>
<dbReference type="AlphaFoldDB" id="A0A7X0DED9"/>
<reference evidence="1 2" key="1">
    <citation type="submission" date="2020-08" db="EMBL/GenBank/DDBJ databases">
        <title>Genomic Encyclopedia of Type Strains, Phase IV (KMG-IV): sequencing the most valuable type-strain genomes for metagenomic binning, comparative biology and taxonomic classification.</title>
        <authorList>
            <person name="Goeker M."/>
        </authorList>
    </citation>
    <scope>NUCLEOTIDE SEQUENCE [LARGE SCALE GENOMIC DNA]</scope>
    <source>
        <strain evidence="1 2">DSM 102134</strain>
    </source>
</reference>
<accession>A0A7X0DED9</accession>
<protein>
    <recommendedName>
        <fullName evidence="3">DUF2946 domain-containing protein</fullName>
    </recommendedName>
</protein>
<gene>
    <name evidence="1" type="ORF">HNQ75_003881</name>
</gene>
<dbReference type="Proteomes" id="UP000535501">
    <property type="component" value="Unassembled WGS sequence"/>
</dbReference>
<evidence type="ECO:0008006" key="3">
    <source>
        <dbReference type="Google" id="ProtNLM"/>
    </source>
</evidence>
<proteinExistence type="predicted"/>
<dbReference type="EMBL" id="JACHEJ010000014">
    <property type="protein sequence ID" value="MBB6181893.1"/>
    <property type="molecule type" value="Genomic_DNA"/>
</dbReference>
<organism evidence="1 2">
    <name type="scientific">Pseudorhizobium flavum</name>
    <dbReference type="NCBI Taxonomy" id="1335061"/>
    <lineage>
        <taxon>Bacteria</taxon>
        <taxon>Pseudomonadati</taxon>
        <taxon>Pseudomonadota</taxon>
        <taxon>Alphaproteobacteria</taxon>
        <taxon>Hyphomicrobiales</taxon>
        <taxon>Rhizobiaceae</taxon>
        <taxon>Rhizobium/Agrobacterium group</taxon>
        <taxon>Pseudorhizobium</taxon>
    </lineage>
</organism>
<comment type="caution">
    <text evidence="1">The sequence shown here is derived from an EMBL/GenBank/DDBJ whole genome shotgun (WGS) entry which is preliminary data.</text>
</comment>
<evidence type="ECO:0000313" key="2">
    <source>
        <dbReference type="Proteomes" id="UP000535501"/>
    </source>
</evidence>
<keyword evidence="2" id="KW-1185">Reference proteome</keyword>
<evidence type="ECO:0000313" key="1">
    <source>
        <dbReference type="EMBL" id="MBB6181893.1"/>
    </source>
</evidence>
<sequence length="129" mass="13821">MSRITSRAMLLIVRLVVVLSLAGYSISAVNAAMHPSSSSASVSMIQDVHSSHGAHKHHVLLEDGLHADQGDEASKGSSSKTCCQDYCGVFAITCAMPKFAHPQVESITDYMNDVRTFGESPALHRPPNI</sequence>